<keyword evidence="3" id="KW-0460">Magnesium</keyword>
<dbReference type="AlphaFoldDB" id="A0A087AHT0"/>
<dbReference type="EC" id="3.2.2.24" evidence="4"/>
<dbReference type="Pfam" id="PF03747">
    <property type="entry name" value="ADP_ribosyl_GH"/>
    <property type="match status" value="1"/>
</dbReference>
<dbReference type="RefSeq" id="WP_152598177.1">
    <property type="nucleotide sequence ID" value="NZ_JGYV01000030.1"/>
</dbReference>
<name>A0A087AHT0_9BIFI</name>
<dbReference type="InterPro" id="IPR050792">
    <property type="entry name" value="ADP-ribosylglycohydrolase"/>
</dbReference>
<comment type="caution">
    <text evidence="4">The sequence shown here is derived from an EMBL/GenBank/DDBJ whole genome shotgun (WGS) entry which is preliminary data.</text>
</comment>
<dbReference type="Gene3D" id="1.10.4080.10">
    <property type="entry name" value="ADP-ribosylation/Crystallin J1"/>
    <property type="match status" value="1"/>
</dbReference>
<keyword evidence="2 4" id="KW-0378">Hydrolase</keyword>
<dbReference type="SUPFAM" id="SSF101478">
    <property type="entry name" value="ADP-ribosylglycohydrolase"/>
    <property type="match status" value="1"/>
</dbReference>
<evidence type="ECO:0000256" key="3">
    <source>
        <dbReference type="PIRSR" id="PIRSR605502-1"/>
    </source>
</evidence>
<dbReference type="Proteomes" id="UP000029067">
    <property type="component" value="Unassembled WGS sequence"/>
</dbReference>
<comment type="similarity">
    <text evidence="1">Belongs to the ADP-ribosylglycohydrolase family.</text>
</comment>
<protein>
    <submittedName>
        <fullName evidence="4">ADP-ribosylglycohydrolase</fullName>
        <ecNumber evidence="4">3.2.2.24</ecNumber>
    </submittedName>
</protein>
<evidence type="ECO:0000256" key="1">
    <source>
        <dbReference type="ARBA" id="ARBA00010702"/>
    </source>
</evidence>
<accession>A0A087AHT0</accession>
<evidence type="ECO:0000313" key="5">
    <source>
        <dbReference type="Proteomes" id="UP000029067"/>
    </source>
</evidence>
<feature type="binding site" evidence="3">
    <location>
        <position position="54"/>
    </location>
    <ligand>
        <name>Mg(2+)</name>
        <dbReference type="ChEBI" id="CHEBI:18420"/>
        <label>1</label>
    </ligand>
</feature>
<evidence type="ECO:0000256" key="2">
    <source>
        <dbReference type="ARBA" id="ARBA00022801"/>
    </source>
</evidence>
<dbReference type="SUPFAM" id="SSF81901">
    <property type="entry name" value="HCP-like"/>
    <property type="match status" value="1"/>
</dbReference>
<dbReference type="PANTHER" id="PTHR16222:SF24">
    <property type="entry name" value="ADP-RIBOSYLHYDROLASE ARH3"/>
    <property type="match status" value="1"/>
</dbReference>
<evidence type="ECO:0000313" key="4">
    <source>
        <dbReference type="EMBL" id="KFI58330.1"/>
    </source>
</evidence>
<dbReference type="eggNOG" id="COG1397">
    <property type="taxonomic scope" value="Bacteria"/>
</dbReference>
<keyword evidence="3" id="KW-0479">Metal-binding</keyword>
<keyword evidence="5" id="KW-1185">Reference proteome</keyword>
<dbReference type="PANTHER" id="PTHR16222">
    <property type="entry name" value="ADP-RIBOSYLGLYCOHYDROLASE"/>
    <property type="match status" value="1"/>
</dbReference>
<feature type="binding site" evidence="3">
    <location>
        <position position="53"/>
    </location>
    <ligand>
        <name>Mg(2+)</name>
        <dbReference type="ChEBI" id="CHEBI:18420"/>
        <label>1</label>
    </ligand>
</feature>
<feature type="binding site" evidence="3">
    <location>
        <position position="232"/>
    </location>
    <ligand>
        <name>Mg(2+)</name>
        <dbReference type="ChEBI" id="CHEBI:18420"/>
        <label>1</label>
    </ligand>
</feature>
<keyword evidence="4" id="KW-0326">Glycosidase</keyword>
<dbReference type="InterPro" id="IPR005502">
    <property type="entry name" value="Ribosyl_crysJ1"/>
</dbReference>
<feature type="binding site" evidence="3">
    <location>
        <position position="233"/>
    </location>
    <ligand>
        <name>Mg(2+)</name>
        <dbReference type="ChEBI" id="CHEBI:18420"/>
        <label>1</label>
    </ligand>
</feature>
<gene>
    <name evidence="4" type="ORF">BCUN_1931</name>
</gene>
<dbReference type="Pfam" id="PF08238">
    <property type="entry name" value="Sel1"/>
    <property type="match status" value="2"/>
</dbReference>
<dbReference type="SMART" id="SM00671">
    <property type="entry name" value="SEL1"/>
    <property type="match status" value="2"/>
</dbReference>
<feature type="binding site" evidence="3">
    <location>
        <position position="230"/>
    </location>
    <ligand>
        <name>Mg(2+)</name>
        <dbReference type="ChEBI" id="CHEBI:18420"/>
        <label>1</label>
    </ligand>
</feature>
<dbReference type="STRING" id="1688.BCUN_1931"/>
<dbReference type="GO" id="GO:0047407">
    <property type="term" value="F:ADP-ribosyl-[dinitrogen reductase] hydrolase activity"/>
    <property type="evidence" value="ECO:0007669"/>
    <property type="project" value="UniProtKB-EC"/>
</dbReference>
<dbReference type="Gene3D" id="1.25.40.10">
    <property type="entry name" value="Tetratricopeptide repeat domain"/>
    <property type="match status" value="1"/>
</dbReference>
<reference evidence="4 5" key="1">
    <citation type="submission" date="2014-03" db="EMBL/GenBank/DDBJ databases">
        <title>Genomics of Bifidobacteria.</title>
        <authorList>
            <person name="Ventura M."/>
            <person name="Milani C."/>
            <person name="Lugli G.A."/>
        </authorList>
    </citation>
    <scope>NUCLEOTIDE SEQUENCE [LARGE SCALE GENOMIC DNA]</scope>
    <source>
        <strain evidence="4 5">LMG 10738</strain>
    </source>
</reference>
<dbReference type="GO" id="GO:0046872">
    <property type="term" value="F:metal ion binding"/>
    <property type="evidence" value="ECO:0007669"/>
    <property type="project" value="UniProtKB-KW"/>
</dbReference>
<organism evidence="4 5">
    <name type="scientific">Bifidobacterium cuniculi</name>
    <dbReference type="NCBI Taxonomy" id="1688"/>
    <lineage>
        <taxon>Bacteria</taxon>
        <taxon>Bacillati</taxon>
        <taxon>Actinomycetota</taxon>
        <taxon>Actinomycetes</taxon>
        <taxon>Bifidobacteriales</taxon>
        <taxon>Bifidobacteriaceae</taxon>
        <taxon>Bifidobacterium</taxon>
    </lineage>
</organism>
<proteinExistence type="inferred from homology"/>
<comment type="cofactor">
    <cofactor evidence="3">
        <name>Mg(2+)</name>
        <dbReference type="ChEBI" id="CHEBI:18420"/>
    </cofactor>
    <text evidence="3">Binds 2 magnesium ions per subunit.</text>
</comment>
<dbReference type="InterPro" id="IPR006597">
    <property type="entry name" value="Sel1-like"/>
</dbReference>
<feature type="binding site" evidence="3">
    <location>
        <position position="55"/>
    </location>
    <ligand>
        <name>Mg(2+)</name>
        <dbReference type="ChEBI" id="CHEBI:18420"/>
        <label>1</label>
    </ligand>
</feature>
<dbReference type="OrthoDB" id="9798107at2"/>
<sequence length="505" mass="54699">MKENEARMLRMLQGAVYGEAIGDALGVPYEGLARDAFSCITMIDGVRPAGTYSDDTAMTLATLDSLMHCDGQVDVEDLRRRYLDWLEDGKYTADGTVFGVGRTTAEALRGGVGLSGERDNGNGSLMRSIPLAFFDVDDDAIRQASAVTHAHPTSMDACVRFVHAARALLGGADTRQAARTGGHDRIWEQPRDAIRSTGYVLDTLPAALWCLTTTDSYVDCVLTAVNLGGDADTTAAVAGALAGIVYGFDDEREDGRGIPGKWDDMLRGWRVIANVISGGPLDVEDWNIAQSMDEEAGLGTVDRDVSPCEQGDELVMRAMLCGDDEERVLLFGHAARCFAAGVELGDAQCATNLGVLYLYGHVHAKDPAAAARACFERGAQMGSAECGCYMGDLYRDGKGVEQNVDEAFSWYEEAYRLIPSSLDRNDPHDCVIVSMINLRLGQGYEWLLSDSDGCPAGLREDIHARARMHYEHARDSACRAVEGGLRMNLKELVLSKAGLERLEDL</sequence>
<dbReference type="InterPro" id="IPR011990">
    <property type="entry name" value="TPR-like_helical_dom_sf"/>
</dbReference>
<dbReference type="InterPro" id="IPR036705">
    <property type="entry name" value="Ribosyl_crysJ1_sf"/>
</dbReference>
<dbReference type="EMBL" id="JGYV01000030">
    <property type="protein sequence ID" value="KFI58330.1"/>
    <property type="molecule type" value="Genomic_DNA"/>
</dbReference>